<evidence type="ECO:0000256" key="8">
    <source>
        <dbReference type="SAM" id="SignalP"/>
    </source>
</evidence>
<keyword evidence="12" id="KW-1185">Reference proteome</keyword>
<protein>
    <recommendedName>
        <fullName evidence="13">Spore germination protein</fullName>
    </recommendedName>
</protein>
<feature type="signal peptide" evidence="8">
    <location>
        <begin position="1"/>
        <end position="22"/>
    </location>
</feature>
<evidence type="ECO:0000256" key="2">
    <source>
        <dbReference type="ARBA" id="ARBA00007886"/>
    </source>
</evidence>
<dbReference type="GO" id="GO:0016020">
    <property type="term" value="C:membrane"/>
    <property type="evidence" value="ECO:0007669"/>
    <property type="project" value="UniProtKB-SubCell"/>
</dbReference>
<dbReference type="InterPro" id="IPR038501">
    <property type="entry name" value="Spore_GerAC_C_sf"/>
</dbReference>
<dbReference type="InterPro" id="IPR057336">
    <property type="entry name" value="GerAC_N"/>
</dbReference>
<dbReference type="STRING" id="796606.BMMGA3_06870"/>
<dbReference type="HOGENOM" id="CLU_051140_3_1_9"/>
<dbReference type="Gene3D" id="3.30.300.210">
    <property type="entry name" value="Nutrient germinant receptor protein C, domain 3"/>
    <property type="match status" value="1"/>
</dbReference>
<comment type="subcellular location">
    <subcellularLocation>
        <location evidence="1">Membrane</location>
        <topology evidence="1">Lipid-anchor</topology>
    </subcellularLocation>
</comment>
<evidence type="ECO:0000256" key="7">
    <source>
        <dbReference type="ARBA" id="ARBA00023288"/>
    </source>
</evidence>
<dbReference type="PROSITE" id="PS51257">
    <property type="entry name" value="PROKAR_LIPOPROTEIN"/>
    <property type="match status" value="1"/>
</dbReference>
<dbReference type="Proteomes" id="UP000027602">
    <property type="component" value="Chromosome"/>
</dbReference>
<dbReference type="PANTHER" id="PTHR35789:SF1">
    <property type="entry name" value="SPORE GERMINATION PROTEIN B3"/>
    <property type="match status" value="1"/>
</dbReference>
<dbReference type="PANTHER" id="PTHR35789">
    <property type="entry name" value="SPORE GERMINATION PROTEIN B3"/>
    <property type="match status" value="1"/>
</dbReference>
<dbReference type="GO" id="GO:0009847">
    <property type="term" value="P:spore germination"/>
    <property type="evidence" value="ECO:0007669"/>
    <property type="project" value="InterPro"/>
</dbReference>
<comment type="similarity">
    <text evidence="2">Belongs to the GerABKC lipoprotein family.</text>
</comment>
<proteinExistence type="inferred from homology"/>
<evidence type="ECO:0000256" key="3">
    <source>
        <dbReference type="ARBA" id="ARBA00022544"/>
    </source>
</evidence>
<dbReference type="Pfam" id="PF05504">
    <property type="entry name" value="Spore_GerAC"/>
    <property type="match status" value="1"/>
</dbReference>
<sequence length="362" mass="42708">MGQIKKILLMTFVACMMTTAGCSPFLENNMIEEIAPITFWYTKEGEEGQLKMTTLMPPLLKEKKGPVTIQADLVRQGAQKFNYKYFRELKAGQIRLLFIDEDLAKKGIMPLINMFLIEPDISQRLYVVIVKGDFEEYIKNQVRRNENLDYFLYLMFKHYEKKRQGELTVINIHQYMKNLYSPFSDPILPVFKADKENFAYEGTAIFRHDKLIATVNNVEENIIQLIDNDHYLKFLPIEPLSVVLGEIRSNVHMDLNRNFSSLTIKVEMSGRIMEYLGNKNIFNEDELAELKKDIETYLEKQTSEFMKKLQKWRVDPFQIGKHSKTPIAKPLSEKQWLKRWEQMEIKVDYSIYIQPLLEEDKK</sequence>
<evidence type="ECO:0000256" key="5">
    <source>
        <dbReference type="ARBA" id="ARBA00023136"/>
    </source>
</evidence>
<dbReference type="OrthoDB" id="2986797at2"/>
<dbReference type="InterPro" id="IPR008844">
    <property type="entry name" value="Spore_GerAC-like"/>
</dbReference>
<evidence type="ECO:0008006" key="13">
    <source>
        <dbReference type="Google" id="ProtNLM"/>
    </source>
</evidence>
<feature type="chain" id="PRO_5038519766" description="Spore germination protein" evidence="8">
    <location>
        <begin position="23"/>
        <end position="362"/>
    </location>
</feature>
<name>I3DZR5_BACMM</name>
<feature type="domain" description="Spore germination GerAC-like C-terminal" evidence="9">
    <location>
        <begin position="201"/>
        <end position="354"/>
    </location>
</feature>
<dbReference type="NCBIfam" id="TIGR02887">
    <property type="entry name" value="spore_ger_x_C"/>
    <property type="match status" value="1"/>
</dbReference>
<dbReference type="RefSeq" id="WP_003349285.1">
    <property type="nucleotide sequence ID" value="NZ_ADWW01000004.1"/>
</dbReference>
<evidence type="ECO:0000256" key="6">
    <source>
        <dbReference type="ARBA" id="ARBA00023139"/>
    </source>
</evidence>
<dbReference type="AlphaFoldDB" id="I3DZR5"/>
<feature type="domain" description="Spore germination protein N-terminal" evidence="10">
    <location>
        <begin position="31"/>
        <end position="192"/>
    </location>
</feature>
<dbReference type="KEGG" id="bmet:BMMGA3_06870"/>
<organism evidence="11 12">
    <name type="scientific">Bacillus methanolicus (strain MGA3 / ATCC 53907)</name>
    <dbReference type="NCBI Taxonomy" id="796606"/>
    <lineage>
        <taxon>Bacteria</taxon>
        <taxon>Bacillati</taxon>
        <taxon>Bacillota</taxon>
        <taxon>Bacilli</taxon>
        <taxon>Bacillales</taxon>
        <taxon>Bacillaceae</taxon>
        <taxon>Bacillus</taxon>
    </lineage>
</organism>
<keyword evidence="4 8" id="KW-0732">Signal</keyword>
<evidence type="ECO:0000259" key="9">
    <source>
        <dbReference type="Pfam" id="PF05504"/>
    </source>
</evidence>
<dbReference type="eggNOG" id="ENOG502ZA76">
    <property type="taxonomic scope" value="Bacteria"/>
</dbReference>
<keyword evidence="5" id="KW-0472">Membrane</keyword>
<keyword evidence="7" id="KW-0449">Lipoprotein</keyword>
<dbReference type="EMBL" id="CP007739">
    <property type="protein sequence ID" value="AIE59797.1"/>
    <property type="molecule type" value="Genomic_DNA"/>
</dbReference>
<keyword evidence="3" id="KW-0309">Germination</keyword>
<reference evidence="11 12" key="1">
    <citation type="journal article" date="2015" name="BMC Genomics">
        <title>Transcriptome analysis of thermophilic methylotrophic Bacillus methanolicus MGA3 using RNA-sequencing provides detailed insights into its previously uncharted transcriptional landscape.</title>
        <authorList>
            <person name="Irla M."/>
            <person name="Neshat A."/>
            <person name="Brautaset T."/>
            <person name="Ruckert C."/>
            <person name="Kalinowski J."/>
            <person name="Wendisch V.F."/>
        </authorList>
    </citation>
    <scope>NUCLEOTIDE SEQUENCE [LARGE SCALE GENOMIC DNA]</scope>
    <source>
        <strain evidence="12">MGA3 / ATCC 53907</strain>
    </source>
</reference>
<dbReference type="InterPro" id="IPR046953">
    <property type="entry name" value="Spore_GerAC-like_C"/>
</dbReference>
<evidence type="ECO:0000256" key="1">
    <source>
        <dbReference type="ARBA" id="ARBA00004635"/>
    </source>
</evidence>
<accession>I3DZR5</accession>
<dbReference type="Pfam" id="PF25198">
    <property type="entry name" value="Spore_GerAC_N"/>
    <property type="match status" value="1"/>
</dbReference>
<evidence type="ECO:0000256" key="4">
    <source>
        <dbReference type="ARBA" id="ARBA00022729"/>
    </source>
</evidence>
<keyword evidence="6" id="KW-0564">Palmitate</keyword>
<evidence type="ECO:0000313" key="11">
    <source>
        <dbReference type="EMBL" id="AIE59797.1"/>
    </source>
</evidence>
<gene>
    <name evidence="11" type="ORF">BMMGA3_06870</name>
</gene>
<evidence type="ECO:0000313" key="12">
    <source>
        <dbReference type="Proteomes" id="UP000027602"/>
    </source>
</evidence>
<evidence type="ECO:0000259" key="10">
    <source>
        <dbReference type="Pfam" id="PF25198"/>
    </source>
</evidence>